<evidence type="ECO:0000313" key="2">
    <source>
        <dbReference type="Proteomes" id="UP001596083"/>
    </source>
</evidence>
<protein>
    <recommendedName>
        <fullName evidence="3">Type II toxin-antitoxin system RelE/ParE family toxin</fullName>
    </recommendedName>
</protein>
<evidence type="ECO:0000313" key="1">
    <source>
        <dbReference type="EMBL" id="MFC5724863.1"/>
    </source>
</evidence>
<proteinExistence type="predicted"/>
<dbReference type="EMBL" id="JBHSPB010000037">
    <property type="protein sequence ID" value="MFC5724863.1"/>
    <property type="molecule type" value="Genomic_DNA"/>
</dbReference>
<evidence type="ECO:0008006" key="3">
    <source>
        <dbReference type="Google" id="ProtNLM"/>
    </source>
</evidence>
<comment type="caution">
    <text evidence="1">The sequence shown here is derived from an EMBL/GenBank/DDBJ whole genome shotgun (WGS) entry which is preliminary data.</text>
</comment>
<dbReference type="RefSeq" id="WP_390321437.1">
    <property type="nucleotide sequence ID" value="NZ_JBHSPB010000037.1"/>
</dbReference>
<gene>
    <name evidence="1" type="ORF">ACFP1Z_32415</name>
</gene>
<dbReference type="Proteomes" id="UP001596083">
    <property type="component" value="Unassembled WGS sequence"/>
</dbReference>
<sequence>MTYAYRVVYTPEAHADLVKLGPALAGTVSAAILAEIAPAPYGGLSIERPMGGGEWDRVALVAMAAVRYIVSDSVGIEPPTITVVRVINRGAS</sequence>
<name>A0ABW0ZD14_9ACTN</name>
<accession>A0ABW0ZD14</accession>
<organism evidence="1 2">
    <name type="scientific">Streptomyces gamaensis</name>
    <dbReference type="NCBI Taxonomy" id="1763542"/>
    <lineage>
        <taxon>Bacteria</taxon>
        <taxon>Bacillati</taxon>
        <taxon>Actinomycetota</taxon>
        <taxon>Actinomycetes</taxon>
        <taxon>Kitasatosporales</taxon>
        <taxon>Streptomycetaceae</taxon>
        <taxon>Streptomyces</taxon>
    </lineage>
</organism>
<keyword evidence="2" id="KW-1185">Reference proteome</keyword>
<reference evidence="2" key="1">
    <citation type="journal article" date="2019" name="Int. J. Syst. Evol. Microbiol.">
        <title>The Global Catalogue of Microorganisms (GCM) 10K type strain sequencing project: providing services to taxonomists for standard genome sequencing and annotation.</title>
        <authorList>
            <consortium name="The Broad Institute Genomics Platform"/>
            <consortium name="The Broad Institute Genome Sequencing Center for Infectious Disease"/>
            <person name="Wu L."/>
            <person name="Ma J."/>
        </authorList>
    </citation>
    <scope>NUCLEOTIDE SEQUENCE [LARGE SCALE GENOMIC DNA]</scope>
    <source>
        <strain evidence="2">CGMCC 4.7304</strain>
    </source>
</reference>